<dbReference type="STRING" id="569365.A0A0D2BXS7"/>
<dbReference type="InterPro" id="IPR050121">
    <property type="entry name" value="Cytochrome_P450_monoxygenase"/>
</dbReference>
<dbReference type="OrthoDB" id="6692864at2759"/>
<dbReference type="GO" id="GO:0020037">
    <property type="term" value="F:heme binding"/>
    <property type="evidence" value="ECO:0007669"/>
    <property type="project" value="InterPro"/>
</dbReference>
<dbReference type="HOGENOM" id="CLU_001570_14_10_1"/>
<dbReference type="EMBL" id="KN847046">
    <property type="protein sequence ID" value="KIW23913.1"/>
    <property type="molecule type" value="Genomic_DNA"/>
</dbReference>
<dbReference type="RefSeq" id="XP_016244129.1">
    <property type="nucleotide sequence ID" value="XM_016399567.1"/>
</dbReference>
<keyword evidence="6 12" id="KW-0479">Metal-binding</keyword>
<keyword evidence="5 13" id="KW-0812">Transmembrane</keyword>
<evidence type="ECO:0000256" key="6">
    <source>
        <dbReference type="ARBA" id="ARBA00022723"/>
    </source>
</evidence>
<feature type="transmembrane region" description="Helical" evidence="13">
    <location>
        <begin position="6"/>
        <end position="22"/>
    </location>
</feature>
<evidence type="ECO:0000256" key="13">
    <source>
        <dbReference type="SAM" id="Phobius"/>
    </source>
</evidence>
<dbReference type="FunFam" id="1.10.630.10:FF:000063">
    <property type="entry name" value="Cytochrome P450 monooxygenase"/>
    <property type="match status" value="1"/>
</dbReference>
<dbReference type="Proteomes" id="UP000054466">
    <property type="component" value="Unassembled WGS sequence"/>
</dbReference>
<comment type="similarity">
    <text evidence="3">Belongs to the cytochrome P450 family.</text>
</comment>
<dbReference type="InterPro" id="IPR001128">
    <property type="entry name" value="Cyt_P450"/>
</dbReference>
<sequence>MQTIPIILIAWVSGVATHIFHFHRRERHLHPQRYLQACFILFLVGIAAVKHVRDNSTMAVAVQETGKILGSYIAGIYLSLIIFRLLLNPLNKFPGRPLSRLSALDHSFRIGKDKDMFLKLYQSHTELGKFVRTGPHDLSVTHPDVVRVALSTQAVCGKAAWYEVESPAYSLHSTRVRSQHDRRRRIWSPAFSDKALRGYEKRVHRYNECLILQIDSFSGQPVDMSKWFNYWSFDVMGDLAFGRSFNMMESAGEHWAIKLLNSSQDGIGLALPPWIGRLCWHIAPLRSTYDRFHKFCASEIEDRILLQGKQGDPDITHYLIEDLNAKDAEGQKAALPLLYLDSKLIIVAGSDTTAATLTFLFYHLAIEPGIVSRLREELEPFCRDASNIEHQHVQSAPLLNACINETLRLHPPVPSGLYRKTPPEGVYIGDEWIPGNTTIQIHLYSMARDESNFAMAEQFIPERFTSRPELVKNKDAFAPFSIGPYACIGKNLAYMEIRLLAAQLITKFDVALAPSEDGTALLNSVDHFTIGLKPINMILSRRKSVARER</sequence>
<organism evidence="14 15">
    <name type="scientific">Cladophialophora immunda</name>
    <dbReference type="NCBI Taxonomy" id="569365"/>
    <lineage>
        <taxon>Eukaryota</taxon>
        <taxon>Fungi</taxon>
        <taxon>Dikarya</taxon>
        <taxon>Ascomycota</taxon>
        <taxon>Pezizomycotina</taxon>
        <taxon>Eurotiomycetes</taxon>
        <taxon>Chaetothyriomycetidae</taxon>
        <taxon>Chaetothyriales</taxon>
        <taxon>Herpotrichiellaceae</taxon>
        <taxon>Cladophialophora</taxon>
    </lineage>
</organism>
<name>A0A0D2BXS7_9EURO</name>
<dbReference type="Gene3D" id="1.10.630.10">
    <property type="entry name" value="Cytochrome P450"/>
    <property type="match status" value="1"/>
</dbReference>
<gene>
    <name evidence="14" type="ORF">PV07_12075</name>
</gene>
<feature type="transmembrane region" description="Helical" evidence="13">
    <location>
        <begin position="69"/>
        <end position="87"/>
    </location>
</feature>
<keyword evidence="4 12" id="KW-0349">Heme</keyword>
<dbReference type="SUPFAM" id="SSF48264">
    <property type="entry name" value="Cytochrome P450"/>
    <property type="match status" value="1"/>
</dbReference>
<keyword evidence="11 13" id="KW-0472">Membrane</keyword>
<comment type="cofactor">
    <cofactor evidence="1 12">
        <name>heme</name>
        <dbReference type="ChEBI" id="CHEBI:30413"/>
    </cofactor>
</comment>
<protein>
    <submittedName>
        <fullName evidence="14">Uncharacterized protein</fullName>
    </submittedName>
</protein>
<evidence type="ECO:0000256" key="3">
    <source>
        <dbReference type="ARBA" id="ARBA00010617"/>
    </source>
</evidence>
<proteinExistence type="inferred from homology"/>
<keyword evidence="7 13" id="KW-1133">Transmembrane helix</keyword>
<evidence type="ECO:0000256" key="7">
    <source>
        <dbReference type="ARBA" id="ARBA00022989"/>
    </source>
</evidence>
<evidence type="ECO:0000256" key="11">
    <source>
        <dbReference type="ARBA" id="ARBA00023136"/>
    </source>
</evidence>
<evidence type="ECO:0000256" key="5">
    <source>
        <dbReference type="ARBA" id="ARBA00022692"/>
    </source>
</evidence>
<dbReference type="GO" id="GO:0016020">
    <property type="term" value="C:membrane"/>
    <property type="evidence" value="ECO:0007669"/>
    <property type="project" value="UniProtKB-SubCell"/>
</dbReference>
<dbReference type="CDD" id="cd11061">
    <property type="entry name" value="CYP67-like"/>
    <property type="match status" value="1"/>
</dbReference>
<evidence type="ECO:0000313" key="14">
    <source>
        <dbReference type="EMBL" id="KIW23913.1"/>
    </source>
</evidence>
<accession>A0A0D2BXS7</accession>
<dbReference type="GeneID" id="27351269"/>
<dbReference type="AlphaFoldDB" id="A0A0D2BXS7"/>
<keyword evidence="10" id="KW-0503">Monooxygenase</keyword>
<dbReference type="GO" id="GO:0004497">
    <property type="term" value="F:monooxygenase activity"/>
    <property type="evidence" value="ECO:0007669"/>
    <property type="project" value="UniProtKB-KW"/>
</dbReference>
<dbReference type="PRINTS" id="PR00465">
    <property type="entry name" value="EP450IV"/>
</dbReference>
<evidence type="ECO:0000256" key="9">
    <source>
        <dbReference type="ARBA" id="ARBA00023004"/>
    </source>
</evidence>
<dbReference type="Pfam" id="PF00067">
    <property type="entry name" value="p450"/>
    <property type="match status" value="1"/>
</dbReference>
<evidence type="ECO:0000256" key="1">
    <source>
        <dbReference type="ARBA" id="ARBA00001971"/>
    </source>
</evidence>
<keyword evidence="15" id="KW-1185">Reference proteome</keyword>
<evidence type="ECO:0000256" key="8">
    <source>
        <dbReference type="ARBA" id="ARBA00023002"/>
    </source>
</evidence>
<dbReference type="PANTHER" id="PTHR24305:SF187">
    <property type="entry name" value="P450, PUTATIVE (EUROFUNG)-RELATED"/>
    <property type="match status" value="1"/>
</dbReference>
<keyword evidence="9 12" id="KW-0408">Iron</keyword>
<evidence type="ECO:0000256" key="10">
    <source>
        <dbReference type="ARBA" id="ARBA00023033"/>
    </source>
</evidence>
<dbReference type="PRINTS" id="PR00385">
    <property type="entry name" value="P450"/>
</dbReference>
<reference evidence="14 15" key="1">
    <citation type="submission" date="2015-01" db="EMBL/GenBank/DDBJ databases">
        <title>The Genome Sequence of Cladophialophora immunda CBS83496.</title>
        <authorList>
            <consortium name="The Broad Institute Genomics Platform"/>
            <person name="Cuomo C."/>
            <person name="de Hoog S."/>
            <person name="Gorbushina A."/>
            <person name="Stielow B."/>
            <person name="Teixiera M."/>
            <person name="Abouelleil A."/>
            <person name="Chapman S.B."/>
            <person name="Priest M."/>
            <person name="Young S.K."/>
            <person name="Wortman J."/>
            <person name="Nusbaum C."/>
            <person name="Birren B."/>
        </authorList>
    </citation>
    <scope>NUCLEOTIDE SEQUENCE [LARGE SCALE GENOMIC DNA]</scope>
    <source>
        <strain evidence="14 15">CBS 83496</strain>
    </source>
</reference>
<keyword evidence="8" id="KW-0560">Oxidoreductase</keyword>
<dbReference type="GO" id="GO:1902181">
    <property type="term" value="P:verruculogen biosynthetic process"/>
    <property type="evidence" value="ECO:0007669"/>
    <property type="project" value="UniProtKB-ARBA"/>
</dbReference>
<dbReference type="GO" id="GO:0016705">
    <property type="term" value="F:oxidoreductase activity, acting on paired donors, with incorporation or reduction of molecular oxygen"/>
    <property type="evidence" value="ECO:0007669"/>
    <property type="project" value="InterPro"/>
</dbReference>
<dbReference type="GO" id="GO:0005506">
    <property type="term" value="F:iron ion binding"/>
    <property type="evidence" value="ECO:0007669"/>
    <property type="project" value="InterPro"/>
</dbReference>
<evidence type="ECO:0000256" key="4">
    <source>
        <dbReference type="ARBA" id="ARBA00022617"/>
    </source>
</evidence>
<dbReference type="PANTHER" id="PTHR24305">
    <property type="entry name" value="CYTOCHROME P450"/>
    <property type="match status" value="1"/>
</dbReference>
<feature type="binding site" description="axial binding residue" evidence="12">
    <location>
        <position position="487"/>
    </location>
    <ligand>
        <name>heme</name>
        <dbReference type="ChEBI" id="CHEBI:30413"/>
    </ligand>
    <ligandPart>
        <name>Fe</name>
        <dbReference type="ChEBI" id="CHEBI:18248"/>
    </ligandPart>
</feature>
<evidence type="ECO:0000313" key="15">
    <source>
        <dbReference type="Proteomes" id="UP000054466"/>
    </source>
</evidence>
<evidence type="ECO:0000256" key="12">
    <source>
        <dbReference type="PIRSR" id="PIRSR602403-1"/>
    </source>
</evidence>
<comment type="subcellular location">
    <subcellularLocation>
        <location evidence="2">Membrane</location>
    </subcellularLocation>
</comment>
<evidence type="ECO:0000256" key="2">
    <source>
        <dbReference type="ARBA" id="ARBA00004370"/>
    </source>
</evidence>
<dbReference type="InterPro" id="IPR002403">
    <property type="entry name" value="Cyt_P450_E_grp-IV"/>
</dbReference>
<dbReference type="InterPro" id="IPR036396">
    <property type="entry name" value="Cyt_P450_sf"/>
</dbReference>
<dbReference type="VEuPathDB" id="FungiDB:PV07_12075"/>
<feature type="transmembrane region" description="Helical" evidence="13">
    <location>
        <begin position="34"/>
        <end position="49"/>
    </location>
</feature>